<feature type="transmembrane region" description="Helical" evidence="1">
    <location>
        <begin position="39"/>
        <end position="64"/>
    </location>
</feature>
<evidence type="ECO:0000313" key="3">
    <source>
        <dbReference type="Proteomes" id="UP000188174"/>
    </source>
</evidence>
<accession>A0ABN4WXF7</accession>
<sequence length="170" mass="18971">MNSAFRLRSSGPVHLQSNVSTALAEQTGDLKMFANVSKLSAPIAGAILLVSAGFITTASAAPLVGKTQIEPAKAELVVKVDHRRGNGRSGNWNGRHGGRHFEMGPRQIRRSLRHRGFDHIKILDRRGPMYIVRAKGWRGMPVRLVVDSRNANIVRSHPIGKRGHWQRRWY</sequence>
<protein>
    <recommendedName>
        <fullName evidence="4">YpeB-like protein with protease inhibitory function</fullName>
    </recommendedName>
</protein>
<gene>
    <name evidence="2" type="ORF">B0E33_16060</name>
</gene>
<reference evidence="2 3" key="1">
    <citation type="submission" date="2017-02" db="EMBL/GenBank/DDBJ databases">
        <authorList>
            <person name="Jeong S."/>
        </authorList>
    </citation>
    <scope>NUCLEOTIDE SEQUENCE [LARGE SCALE GENOMIC DNA]</scope>
    <source>
        <strain evidence="2 3">RMAR6-6</strain>
    </source>
</reference>
<keyword evidence="3" id="KW-1185">Reference proteome</keyword>
<dbReference type="Proteomes" id="UP000188174">
    <property type="component" value="Chromosome"/>
</dbReference>
<keyword evidence="1" id="KW-0472">Membrane</keyword>
<keyword evidence="1" id="KW-0812">Transmembrane</keyword>
<evidence type="ECO:0000256" key="1">
    <source>
        <dbReference type="SAM" id="Phobius"/>
    </source>
</evidence>
<keyword evidence="1" id="KW-1133">Transmembrane helix</keyword>
<dbReference type="EMBL" id="CP019630">
    <property type="protein sequence ID" value="AQQ04887.1"/>
    <property type="molecule type" value="Genomic_DNA"/>
</dbReference>
<proteinExistence type="predicted"/>
<evidence type="ECO:0008006" key="4">
    <source>
        <dbReference type="Google" id="ProtNLM"/>
    </source>
</evidence>
<evidence type="ECO:0000313" key="2">
    <source>
        <dbReference type="EMBL" id="AQQ04887.1"/>
    </source>
</evidence>
<organism evidence="2 3">
    <name type="scientific">Roseibium algicola</name>
    <dbReference type="NCBI Taxonomy" id="2857014"/>
    <lineage>
        <taxon>Bacteria</taxon>
        <taxon>Pseudomonadati</taxon>
        <taxon>Pseudomonadota</taxon>
        <taxon>Alphaproteobacteria</taxon>
        <taxon>Hyphomicrobiales</taxon>
        <taxon>Stappiaceae</taxon>
        <taxon>Roseibium</taxon>
    </lineage>
</organism>
<name>A0ABN4WXF7_9HYPH</name>